<evidence type="ECO:0000256" key="8">
    <source>
        <dbReference type="HAMAP-Rule" id="MF_00201"/>
    </source>
</evidence>
<accession>A0ABQ1QZF6</accession>
<keyword evidence="6 8" id="KW-0234">DNA repair</keyword>
<dbReference type="PANTHER" id="PTHR33991">
    <property type="entry name" value="DNA REPAIR PROTEIN RECO"/>
    <property type="match status" value="1"/>
</dbReference>
<evidence type="ECO:0000256" key="1">
    <source>
        <dbReference type="ARBA" id="ARBA00003065"/>
    </source>
</evidence>
<dbReference type="InterPro" id="IPR003717">
    <property type="entry name" value="RecO"/>
</dbReference>
<dbReference type="InterPro" id="IPR037278">
    <property type="entry name" value="ARFGAP/RecO"/>
</dbReference>
<evidence type="ECO:0000313" key="11">
    <source>
        <dbReference type="Proteomes" id="UP000614272"/>
    </source>
</evidence>
<evidence type="ECO:0000256" key="7">
    <source>
        <dbReference type="ARBA" id="ARBA00033409"/>
    </source>
</evidence>
<gene>
    <name evidence="8 10" type="primary">recO</name>
    <name evidence="10" type="ORF">GCM10011357_02400</name>
</gene>
<keyword evidence="11" id="KW-1185">Reference proteome</keyword>
<evidence type="ECO:0000256" key="5">
    <source>
        <dbReference type="ARBA" id="ARBA00023172"/>
    </source>
</evidence>
<dbReference type="EMBL" id="BMGJ01000001">
    <property type="protein sequence ID" value="GGD50004.1"/>
    <property type="molecule type" value="Genomic_DNA"/>
</dbReference>
<dbReference type="InterPro" id="IPR042242">
    <property type="entry name" value="RecO_C"/>
</dbReference>
<feature type="domain" description="DNA replication/recombination mediator RecO N-terminal" evidence="9">
    <location>
        <begin position="14"/>
        <end position="82"/>
    </location>
</feature>
<evidence type="ECO:0000313" key="10">
    <source>
        <dbReference type="EMBL" id="GGD50004.1"/>
    </source>
</evidence>
<dbReference type="HAMAP" id="MF_00201">
    <property type="entry name" value="RecO"/>
    <property type="match status" value="1"/>
</dbReference>
<keyword evidence="4 8" id="KW-0227">DNA damage</keyword>
<dbReference type="Pfam" id="PF02565">
    <property type="entry name" value="RecO_C"/>
    <property type="match status" value="1"/>
</dbReference>
<dbReference type="Gene3D" id="1.20.1440.120">
    <property type="entry name" value="Recombination protein O, C-terminal domain"/>
    <property type="match status" value="1"/>
</dbReference>
<dbReference type="Proteomes" id="UP000614272">
    <property type="component" value="Unassembled WGS sequence"/>
</dbReference>
<dbReference type="Pfam" id="PF11967">
    <property type="entry name" value="RecO_N"/>
    <property type="match status" value="1"/>
</dbReference>
<evidence type="ECO:0000259" key="9">
    <source>
        <dbReference type="Pfam" id="PF11967"/>
    </source>
</evidence>
<sequence length="245" mass="27700">MIADADPLNSDFLSAYVLHRRAYRETSFLVDIFTQEHGRQRVVAKGVRNNKQAKSSLLQPFLPLQIGVTGRHELKNLRHVEAMGASFKLDANYLYSAMYLNELLLRLLPADIPSDILYRAYAMSLQGLAAKDAIEPILREFELLILQQLGYGVELTHTGEYGEPVEPDALYQFSPQQGVMEQRGSYVPGKSYSGNVLLDISRAEWHSESLKAAKRLTRQALRPLLGNKPLKSRELFLQPVQESSR</sequence>
<dbReference type="SUPFAM" id="SSF50249">
    <property type="entry name" value="Nucleic acid-binding proteins"/>
    <property type="match status" value="1"/>
</dbReference>
<organism evidence="10 11">
    <name type="scientific">Lacimicrobium alkaliphilum</name>
    <dbReference type="NCBI Taxonomy" id="1526571"/>
    <lineage>
        <taxon>Bacteria</taxon>
        <taxon>Pseudomonadati</taxon>
        <taxon>Pseudomonadota</taxon>
        <taxon>Gammaproteobacteria</taxon>
        <taxon>Alteromonadales</taxon>
        <taxon>Alteromonadaceae</taxon>
        <taxon>Lacimicrobium</taxon>
    </lineage>
</organism>
<evidence type="ECO:0000256" key="3">
    <source>
        <dbReference type="ARBA" id="ARBA00021310"/>
    </source>
</evidence>
<dbReference type="NCBIfam" id="TIGR00613">
    <property type="entry name" value="reco"/>
    <property type="match status" value="1"/>
</dbReference>
<evidence type="ECO:0000256" key="2">
    <source>
        <dbReference type="ARBA" id="ARBA00007452"/>
    </source>
</evidence>
<name>A0ABQ1QZF6_9ALTE</name>
<keyword evidence="5 8" id="KW-0233">DNA recombination</keyword>
<reference evidence="11" key="1">
    <citation type="journal article" date="2019" name="Int. J. Syst. Evol. Microbiol.">
        <title>The Global Catalogue of Microorganisms (GCM) 10K type strain sequencing project: providing services to taxonomists for standard genome sequencing and annotation.</title>
        <authorList>
            <consortium name="The Broad Institute Genomics Platform"/>
            <consortium name="The Broad Institute Genome Sequencing Center for Infectious Disease"/>
            <person name="Wu L."/>
            <person name="Ma J."/>
        </authorList>
    </citation>
    <scope>NUCLEOTIDE SEQUENCE [LARGE SCALE GENOMIC DNA]</scope>
    <source>
        <strain evidence="11">CGMCC 1.12923</strain>
    </source>
</reference>
<dbReference type="InterPro" id="IPR012340">
    <property type="entry name" value="NA-bd_OB-fold"/>
</dbReference>
<evidence type="ECO:0000256" key="4">
    <source>
        <dbReference type="ARBA" id="ARBA00022763"/>
    </source>
</evidence>
<comment type="similarity">
    <text evidence="2 8">Belongs to the RecO family.</text>
</comment>
<dbReference type="SUPFAM" id="SSF57863">
    <property type="entry name" value="ArfGap/RecO-like zinc finger"/>
    <property type="match status" value="1"/>
</dbReference>
<dbReference type="Gene3D" id="2.40.50.140">
    <property type="entry name" value="Nucleic acid-binding proteins"/>
    <property type="match status" value="1"/>
</dbReference>
<proteinExistence type="inferred from homology"/>
<dbReference type="InterPro" id="IPR022572">
    <property type="entry name" value="DNA_rep/recomb_RecO_N"/>
</dbReference>
<dbReference type="PANTHER" id="PTHR33991:SF1">
    <property type="entry name" value="DNA REPAIR PROTEIN RECO"/>
    <property type="match status" value="1"/>
</dbReference>
<evidence type="ECO:0000256" key="6">
    <source>
        <dbReference type="ARBA" id="ARBA00023204"/>
    </source>
</evidence>
<protein>
    <recommendedName>
        <fullName evidence="3 8">DNA repair protein RecO</fullName>
    </recommendedName>
    <alternativeName>
        <fullName evidence="7 8">Recombination protein O</fullName>
    </alternativeName>
</protein>
<comment type="function">
    <text evidence="1 8">Involved in DNA repair and RecF pathway recombination.</text>
</comment>
<comment type="caution">
    <text evidence="10">The sequence shown here is derived from an EMBL/GenBank/DDBJ whole genome shotgun (WGS) entry which is preliminary data.</text>
</comment>